<accession>A0AAD3DBR2</accession>
<keyword evidence="2" id="KW-0812">Transmembrane</keyword>
<name>A0AAD3DBR2_9STRA</name>
<proteinExistence type="predicted"/>
<sequence length="258" mass="28746">MGLRFRYNSVLAGCLLFAAFILSILSTIDCVFVTVDVGFIPETKIDVEDKSATYGIGLWSVEDSAHKGLCVMPIMLKEKEYSLNTNDDDLYTQFMTSSDTIFTVARIIALVGCFFGLLDVSCAWAAVFSIIDQKRRRFTVNLSLLAFICEGLKIALVFMSSPCTSDDFWERLEEDEVITFHSADQCWLSRGAFMSVASAVVYFLVVIYCFIAIVFKDYSHKEQRSMRFEEISVPSYMQSVGSNKSNMGSSGAQSGNTG</sequence>
<reference evidence="3 4" key="1">
    <citation type="journal article" date="2021" name="Sci. Rep.">
        <title>The genome of the diatom Chaetoceros tenuissimus carries an ancient integrated fragment of an extant virus.</title>
        <authorList>
            <person name="Hongo Y."/>
            <person name="Kimura K."/>
            <person name="Takaki Y."/>
            <person name="Yoshida Y."/>
            <person name="Baba S."/>
            <person name="Kobayashi G."/>
            <person name="Nagasaki K."/>
            <person name="Hano T."/>
            <person name="Tomaru Y."/>
        </authorList>
    </citation>
    <scope>NUCLEOTIDE SEQUENCE [LARGE SCALE GENOMIC DNA]</scope>
    <source>
        <strain evidence="3 4">NIES-3715</strain>
    </source>
</reference>
<feature type="transmembrane region" description="Helical" evidence="2">
    <location>
        <begin position="192"/>
        <end position="215"/>
    </location>
</feature>
<organism evidence="3 4">
    <name type="scientific">Chaetoceros tenuissimus</name>
    <dbReference type="NCBI Taxonomy" id="426638"/>
    <lineage>
        <taxon>Eukaryota</taxon>
        <taxon>Sar</taxon>
        <taxon>Stramenopiles</taxon>
        <taxon>Ochrophyta</taxon>
        <taxon>Bacillariophyta</taxon>
        <taxon>Coscinodiscophyceae</taxon>
        <taxon>Chaetocerotophycidae</taxon>
        <taxon>Chaetocerotales</taxon>
        <taxon>Chaetocerotaceae</taxon>
        <taxon>Chaetoceros</taxon>
    </lineage>
</organism>
<dbReference type="AlphaFoldDB" id="A0AAD3DBR2"/>
<keyword evidence="2" id="KW-1133">Transmembrane helix</keyword>
<feature type="region of interest" description="Disordered" evidence="1">
    <location>
        <begin position="239"/>
        <end position="258"/>
    </location>
</feature>
<gene>
    <name evidence="3" type="ORF">CTEN210_16911</name>
</gene>
<evidence type="ECO:0000256" key="2">
    <source>
        <dbReference type="SAM" id="Phobius"/>
    </source>
</evidence>
<evidence type="ECO:0000256" key="1">
    <source>
        <dbReference type="SAM" id="MobiDB-lite"/>
    </source>
</evidence>
<comment type="caution">
    <text evidence="3">The sequence shown here is derived from an EMBL/GenBank/DDBJ whole genome shotgun (WGS) entry which is preliminary data.</text>
</comment>
<dbReference type="EMBL" id="BLLK01000069">
    <property type="protein sequence ID" value="GFH60435.1"/>
    <property type="molecule type" value="Genomic_DNA"/>
</dbReference>
<evidence type="ECO:0000313" key="3">
    <source>
        <dbReference type="EMBL" id="GFH60435.1"/>
    </source>
</evidence>
<feature type="transmembrane region" description="Helical" evidence="2">
    <location>
        <begin position="138"/>
        <end position="159"/>
    </location>
</feature>
<keyword evidence="2" id="KW-0472">Membrane</keyword>
<feature type="transmembrane region" description="Helical" evidence="2">
    <location>
        <begin position="107"/>
        <end position="131"/>
    </location>
</feature>
<evidence type="ECO:0000313" key="4">
    <source>
        <dbReference type="Proteomes" id="UP001054902"/>
    </source>
</evidence>
<protein>
    <submittedName>
        <fullName evidence="3">Uncharacterized protein</fullName>
    </submittedName>
</protein>
<keyword evidence="4" id="KW-1185">Reference proteome</keyword>
<dbReference type="Proteomes" id="UP001054902">
    <property type="component" value="Unassembled WGS sequence"/>
</dbReference>